<dbReference type="GO" id="GO:0016263">
    <property type="term" value="F:glycoprotein-N-acetylgalactosamine 3-beta-galactosyltransferase activity"/>
    <property type="evidence" value="ECO:0007669"/>
    <property type="project" value="UniProtKB-EC"/>
</dbReference>
<keyword evidence="11" id="KW-0472">Membrane</keyword>
<evidence type="ECO:0000256" key="8">
    <source>
        <dbReference type="ARBA" id="ARBA00022741"/>
    </source>
</evidence>
<dbReference type="InterPro" id="IPR026050">
    <property type="entry name" value="C1GALT1/C1GALT1_chp1"/>
</dbReference>
<dbReference type="EC" id="2.4.1.122" evidence="4"/>
<organism evidence="13">
    <name type="scientific">Cyclophora tenuis</name>
    <name type="common">Marine diatom</name>
    <dbReference type="NCBI Taxonomy" id="216820"/>
    <lineage>
        <taxon>Eukaryota</taxon>
        <taxon>Sar</taxon>
        <taxon>Stramenopiles</taxon>
        <taxon>Ochrophyta</taxon>
        <taxon>Bacillariophyta</taxon>
        <taxon>Fragilariophyceae</taxon>
        <taxon>Fragilariophycidae</taxon>
        <taxon>Cyclophorales</taxon>
        <taxon>Cyclophoraceae</taxon>
        <taxon>Cyclophora</taxon>
    </lineage>
</organism>
<reference evidence="13" key="1">
    <citation type="submission" date="2021-01" db="EMBL/GenBank/DDBJ databases">
        <authorList>
            <person name="Corre E."/>
            <person name="Pelletier E."/>
            <person name="Niang G."/>
            <person name="Scheremetjew M."/>
            <person name="Finn R."/>
            <person name="Kale V."/>
            <person name="Holt S."/>
            <person name="Cochrane G."/>
            <person name="Meng A."/>
            <person name="Brown T."/>
            <person name="Cohen L."/>
        </authorList>
    </citation>
    <scope>NUCLEOTIDE SEQUENCE</scope>
    <source>
        <strain evidence="13">ECT3854</strain>
    </source>
</reference>
<dbReference type="InterPro" id="IPR003378">
    <property type="entry name" value="Fringe-like_glycosylTrfase"/>
</dbReference>
<evidence type="ECO:0000313" key="13">
    <source>
        <dbReference type="EMBL" id="CAD8943014.1"/>
    </source>
</evidence>
<comment type="pathway">
    <text evidence="2">Protein modification; protein glycosylation.</text>
</comment>
<keyword evidence="8" id="KW-0547">Nucleotide-binding</keyword>
<keyword evidence="9" id="KW-0735">Signal-anchor</keyword>
<evidence type="ECO:0000256" key="9">
    <source>
        <dbReference type="ARBA" id="ARBA00022968"/>
    </source>
</evidence>
<dbReference type="PANTHER" id="PTHR23033">
    <property type="entry name" value="BETA1,3-GALACTOSYLTRANSFERASE"/>
    <property type="match status" value="1"/>
</dbReference>
<dbReference type="EMBL" id="HBFW01021871">
    <property type="protein sequence ID" value="CAD8943014.1"/>
    <property type="molecule type" value="Transcribed_RNA"/>
</dbReference>
<name>A0A6U1S7A2_CYCTE</name>
<proteinExistence type="inferred from homology"/>
<dbReference type="GO" id="GO:0016020">
    <property type="term" value="C:membrane"/>
    <property type="evidence" value="ECO:0007669"/>
    <property type="project" value="UniProtKB-SubCell"/>
</dbReference>
<dbReference type="PANTHER" id="PTHR23033:SF14">
    <property type="entry name" value="GLYCOPROTEIN-N-ACETYLGALACTOSAMINE 3-BETA-GALACTOSYLTRANSFERASE 1-RELATED"/>
    <property type="match status" value="1"/>
</dbReference>
<evidence type="ECO:0000256" key="11">
    <source>
        <dbReference type="ARBA" id="ARBA00023136"/>
    </source>
</evidence>
<feature type="domain" description="Fringe-like glycosyltransferase" evidence="12">
    <location>
        <begin position="74"/>
        <end position="164"/>
    </location>
</feature>
<accession>A0A6U1S7A2</accession>
<dbReference type="Gene3D" id="3.90.550.50">
    <property type="match status" value="1"/>
</dbReference>
<evidence type="ECO:0000256" key="5">
    <source>
        <dbReference type="ARBA" id="ARBA00022676"/>
    </source>
</evidence>
<keyword evidence="10" id="KW-1133">Transmembrane helix</keyword>
<protein>
    <recommendedName>
        <fullName evidence="4">N-acetylgalactosaminide beta-1,3-galactosyltransferase</fullName>
        <ecNumber evidence="4">2.4.1.122</ecNumber>
    </recommendedName>
</protein>
<evidence type="ECO:0000256" key="3">
    <source>
        <dbReference type="ARBA" id="ARBA00006462"/>
    </source>
</evidence>
<evidence type="ECO:0000256" key="7">
    <source>
        <dbReference type="ARBA" id="ARBA00022692"/>
    </source>
</evidence>
<dbReference type="EMBL" id="HBFW01021872">
    <property type="protein sequence ID" value="CAD8943015.1"/>
    <property type="molecule type" value="Transcribed_RNA"/>
</dbReference>
<sequence length="315" mass="36735">MDDADKLCHSNLTVVDTHMISDWCKARKWNPRRQKLMATHRMPYASKNWLKNKTNPVGWMCAQARPTVAFPALLRKYQSEMETRPKNTLPDYVLVLDDDTYYNMEMVGQYLKQYDAETPRAIAGCMVRSPIWLIHYTIPFGGFGLIMSRGALKNFMKPVNCSSTVKDEFSESACRRLKDNQIDEEAYFRDGMSVSELMETYTSSQPYRLHHNWTIGYCLHSDWMWGFFINYYNISKHVDDPFYKNVVQSRMDGYNGSEIYAGENNRKEIEQRKICNNDSPRKCNATTPICHYQTPASMERLTEEAKAVYPGRFTS</sequence>
<evidence type="ECO:0000256" key="10">
    <source>
        <dbReference type="ARBA" id="ARBA00022989"/>
    </source>
</evidence>
<evidence type="ECO:0000313" key="14">
    <source>
        <dbReference type="EMBL" id="CAD8943015.1"/>
    </source>
</evidence>
<dbReference type="GO" id="GO:0000166">
    <property type="term" value="F:nucleotide binding"/>
    <property type="evidence" value="ECO:0007669"/>
    <property type="project" value="UniProtKB-KW"/>
</dbReference>
<keyword evidence="5" id="KW-0328">Glycosyltransferase</keyword>
<evidence type="ECO:0000256" key="2">
    <source>
        <dbReference type="ARBA" id="ARBA00004922"/>
    </source>
</evidence>
<comment type="subcellular location">
    <subcellularLocation>
        <location evidence="1">Membrane</location>
        <topology evidence="1">Single-pass type II membrane protein</topology>
    </subcellularLocation>
</comment>
<keyword evidence="7" id="KW-0812">Transmembrane</keyword>
<dbReference type="Pfam" id="PF02434">
    <property type="entry name" value="Fringe"/>
    <property type="match status" value="1"/>
</dbReference>
<dbReference type="AlphaFoldDB" id="A0A6U1S7A2"/>
<evidence type="ECO:0000256" key="4">
    <source>
        <dbReference type="ARBA" id="ARBA00012557"/>
    </source>
</evidence>
<keyword evidence="6" id="KW-0808">Transferase</keyword>
<evidence type="ECO:0000259" key="12">
    <source>
        <dbReference type="Pfam" id="PF02434"/>
    </source>
</evidence>
<evidence type="ECO:0000256" key="6">
    <source>
        <dbReference type="ARBA" id="ARBA00022679"/>
    </source>
</evidence>
<gene>
    <name evidence="13" type="ORF">CTEN0397_LOCUS14081</name>
    <name evidence="14" type="ORF">CTEN0397_LOCUS14082</name>
</gene>
<comment type="similarity">
    <text evidence="3">Belongs to the glycosyltransferase 31 family. Beta3-Gal-T subfamily.</text>
</comment>
<evidence type="ECO:0000256" key="1">
    <source>
        <dbReference type="ARBA" id="ARBA00004606"/>
    </source>
</evidence>